<evidence type="ECO:0000313" key="2">
    <source>
        <dbReference type="EMBL" id="GMF21967.1"/>
    </source>
</evidence>
<feature type="region of interest" description="Disordered" evidence="1">
    <location>
        <begin position="1"/>
        <end position="23"/>
    </location>
</feature>
<evidence type="ECO:0000256" key="1">
    <source>
        <dbReference type="SAM" id="MobiDB-lite"/>
    </source>
</evidence>
<gene>
    <name evidence="2" type="ORF">Pfra01_000309000</name>
</gene>
<reference evidence="2" key="1">
    <citation type="submission" date="2023-04" db="EMBL/GenBank/DDBJ databases">
        <title>Phytophthora fragariaefolia NBRC 109709.</title>
        <authorList>
            <person name="Ichikawa N."/>
            <person name="Sato H."/>
            <person name="Tonouchi N."/>
        </authorList>
    </citation>
    <scope>NUCLEOTIDE SEQUENCE</scope>
    <source>
        <strain evidence="2">NBRC 109709</strain>
    </source>
</reference>
<dbReference type="AlphaFoldDB" id="A0A9W6WXY7"/>
<dbReference type="EMBL" id="BSXT01000242">
    <property type="protein sequence ID" value="GMF21967.1"/>
    <property type="molecule type" value="Genomic_DNA"/>
</dbReference>
<organism evidence="2 3">
    <name type="scientific">Phytophthora fragariaefolia</name>
    <dbReference type="NCBI Taxonomy" id="1490495"/>
    <lineage>
        <taxon>Eukaryota</taxon>
        <taxon>Sar</taxon>
        <taxon>Stramenopiles</taxon>
        <taxon>Oomycota</taxon>
        <taxon>Peronosporomycetes</taxon>
        <taxon>Peronosporales</taxon>
        <taxon>Peronosporaceae</taxon>
        <taxon>Phytophthora</taxon>
    </lineage>
</organism>
<evidence type="ECO:0000313" key="3">
    <source>
        <dbReference type="Proteomes" id="UP001165121"/>
    </source>
</evidence>
<proteinExistence type="predicted"/>
<name>A0A9W6WXY7_9STRA</name>
<sequence>MVNTDMRSGDASPTPCEPVAEAEAPPVRDRAATINHGPGPVNAADVLRGDRGFDLNTFNQTFPPVDINDNGGTLSSCEARLSLAAKVDQ</sequence>
<protein>
    <submittedName>
        <fullName evidence="2">Unnamed protein product</fullName>
    </submittedName>
</protein>
<accession>A0A9W6WXY7</accession>
<dbReference type="Proteomes" id="UP001165121">
    <property type="component" value="Unassembled WGS sequence"/>
</dbReference>
<comment type="caution">
    <text evidence="2">The sequence shown here is derived from an EMBL/GenBank/DDBJ whole genome shotgun (WGS) entry which is preliminary data.</text>
</comment>
<keyword evidence="3" id="KW-1185">Reference proteome</keyword>